<reference evidence="1 2" key="1">
    <citation type="submission" date="2020-01" db="EMBL/GenBank/DDBJ databases">
        <title>Identification and distribution of gene clusters putatively required for synthesis of sphingolipid metabolism inhibitors in phylogenetically diverse species of the filamentous fungus Fusarium.</title>
        <authorList>
            <person name="Kim H.-S."/>
            <person name="Busman M."/>
            <person name="Brown D.W."/>
            <person name="Divon H."/>
            <person name="Uhlig S."/>
            <person name="Proctor R.H."/>
        </authorList>
    </citation>
    <scope>NUCLEOTIDE SEQUENCE [LARGE SCALE GENOMIC DNA]</scope>
    <source>
        <strain evidence="1 2">NRRL 20459</strain>
    </source>
</reference>
<name>A0A8H4PDG0_9HYPO</name>
<proteinExistence type="predicted"/>
<comment type="caution">
    <text evidence="1">The sequence shown here is derived from an EMBL/GenBank/DDBJ whole genome shotgun (WGS) entry which is preliminary data.</text>
</comment>
<evidence type="ECO:0000313" key="2">
    <source>
        <dbReference type="Proteomes" id="UP000554235"/>
    </source>
</evidence>
<evidence type="ECO:0000313" key="1">
    <source>
        <dbReference type="EMBL" id="KAF4465406.1"/>
    </source>
</evidence>
<gene>
    <name evidence="1" type="ORF">FALBO_7741</name>
</gene>
<sequence length="243" mass="25909">MPSYASLFFVGLGHAGIGHATPISGLHKRDLSAQLTVGSSLIPLSTGDGQKIVGDALRQVCSQFGCDSGTTVTNGPFIAQFEDFGDKLECTWSVTGSGNYDSLDERDYMINLLTTSLTVTADVGSITVSIEDNPLCTSQGQPSCETRVVPVTSAVNFQQVVLNKEDGSNTAELDYRLSVQCRGSGAFDCPEAISGNLKDALAGIPASPYQLGWYTAHETVRLNIFGHYSSRRNRGTSPNTNTR</sequence>
<dbReference type="AlphaFoldDB" id="A0A8H4PDG0"/>
<accession>A0A8H4PDG0</accession>
<dbReference type="Proteomes" id="UP000554235">
    <property type="component" value="Unassembled WGS sequence"/>
</dbReference>
<dbReference type="OrthoDB" id="5350342at2759"/>
<organism evidence="1 2">
    <name type="scientific">Fusarium albosuccineum</name>
    <dbReference type="NCBI Taxonomy" id="1237068"/>
    <lineage>
        <taxon>Eukaryota</taxon>
        <taxon>Fungi</taxon>
        <taxon>Dikarya</taxon>
        <taxon>Ascomycota</taxon>
        <taxon>Pezizomycotina</taxon>
        <taxon>Sordariomycetes</taxon>
        <taxon>Hypocreomycetidae</taxon>
        <taxon>Hypocreales</taxon>
        <taxon>Nectriaceae</taxon>
        <taxon>Fusarium</taxon>
        <taxon>Fusarium decemcellulare species complex</taxon>
    </lineage>
</organism>
<dbReference type="EMBL" id="JAADYS010001038">
    <property type="protein sequence ID" value="KAF4465406.1"/>
    <property type="molecule type" value="Genomic_DNA"/>
</dbReference>
<keyword evidence="2" id="KW-1185">Reference proteome</keyword>
<protein>
    <submittedName>
        <fullName evidence="1">Uncharacterized protein</fullName>
    </submittedName>
</protein>